<dbReference type="InterPro" id="IPR036390">
    <property type="entry name" value="WH_DNA-bd_sf"/>
</dbReference>
<dbReference type="Proteomes" id="UP001596083">
    <property type="component" value="Unassembled WGS sequence"/>
</dbReference>
<evidence type="ECO:0000259" key="4">
    <source>
        <dbReference type="PROSITE" id="PS50956"/>
    </source>
</evidence>
<dbReference type="Gene3D" id="1.10.10.10">
    <property type="entry name" value="Winged helix-like DNA-binding domain superfamily/Winged helix DNA-binding domain"/>
    <property type="match status" value="2"/>
</dbReference>
<evidence type="ECO:0000256" key="3">
    <source>
        <dbReference type="ARBA" id="ARBA00023163"/>
    </source>
</evidence>
<name>A0ABW0Z418_9ACTN</name>
<proteinExistence type="predicted"/>
<evidence type="ECO:0000256" key="1">
    <source>
        <dbReference type="ARBA" id="ARBA00023015"/>
    </source>
</evidence>
<keyword evidence="2" id="KW-0238">DNA-binding</keyword>
<feature type="domain" description="HTH asnC-type" evidence="4">
    <location>
        <begin position="156"/>
        <end position="216"/>
    </location>
</feature>
<dbReference type="Pfam" id="PF01037">
    <property type="entry name" value="AsnC_trans_reg"/>
    <property type="match status" value="1"/>
</dbReference>
<dbReference type="SUPFAM" id="SSF54909">
    <property type="entry name" value="Dimeric alpha+beta barrel"/>
    <property type="match status" value="1"/>
</dbReference>
<keyword evidence="3" id="KW-0804">Transcription</keyword>
<dbReference type="EMBL" id="JBHSPB010000014">
    <property type="protein sequence ID" value="MFC5722882.1"/>
    <property type="molecule type" value="Genomic_DNA"/>
</dbReference>
<dbReference type="SUPFAM" id="SSF46785">
    <property type="entry name" value="Winged helix' DNA-binding domain"/>
    <property type="match status" value="2"/>
</dbReference>
<dbReference type="RefSeq" id="WP_390318664.1">
    <property type="nucleotide sequence ID" value="NZ_JBHSPB010000014.1"/>
</dbReference>
<keyword evidence="1" id="KW-0805">Transcription regulation</keyword>
<gene>
    <name evidence="5" type="ORF">ACFP1Z_22200</name>
</gene>
<accession>A0ABW0Z418</accession>
<dbReference type="PROSITE" id="PS50956">
    <property type="entry name" value="HTH_ASNC_2"/>
    <property type="match status" value="2"/>
</dbReference>
<keyword evidence="6" id="KW-1185">Reference proteome</keyword>
<dbReference type="SMART" id="SM00344">
    <property type="entry name" value="HTH_ASNC"/>
    <property type="match status" value="2"/>
</dbReference>
<protein>
    <submittedName>
        <fullName evidence="5">Lrp/AsnC family transcriptional regulator</fullName>
    </submittedName>
</protein>
<dbReference type="InterPro" id="IPR019888">
    <property type="entry name" value="Tscrpt_reg_AsnC-like"/>
</dbReference>
<evidence type="ECO:0000313" key="6">
    <source>
        <dbReference type="Proteomes" id="UP001596083"/>
    </source>
</evidence>
<dbReference type="PRINTS" id="PR00033">
    <property type="entry name" value="HTHASNC"/>
</dbReference>
<dbReference type="PANTHER" id="PTHR30154:SF34">
    <property type="entry name" value="TRANSCRIPTIONAL REGULATOR AZLB"/>
    <property type="match status" value="1"/>
</dbReference>
<organism evidence="5 6">
    <name type="scientific">Streptomyces gamaensis</name>
    <dbReference type="NCBI Taxonomy" id="1763542"/>
    <lineage>
        <taxon>Bacteria</taxon>
        <taxon>Bacillati</taxon>
        <taxon>Actinomycetota</taxon>
        <taxon>Actinomycetes</taxon>
        <taxon>Kitasatosporales</taxon>
        <taxon>Streptomycetaceae</taxon>
        <taxon>Streptomyces</taxon>
    </lineage>
</organism>
<dbReference type="InterPro" id="IPR000485">
    <property type="entry name" value="AsnC-type_HTH_dom"/>
</dbReference>
<dbReference type="InterPro" id="IPR036388">
    <property type="entry name" value="WH-like_DNA-bd_sf"/>
</dbReference>
<dbReference type="PANTHER" id="PTHR30154">
    <property type="entry name" value="LEUCINE-RESPONSIVE REGULATORY PROTEIN"/>
    <property type="match status" value="1"/>
</dbReference>
<dbReference type="Gene3D" id="3.30.70.920">
    <property type="match status" value="1"/>
</dbReference>
<comment type="caution">
    <text evidence="5">The sequence shown here is derived from an EMBL/GenBank/DDBJ whole genome shotgun (WGS) entry which is preliminary data.</text>
</comment>
<evidence type="ECO:0000256" key="2">
    <source>
        <dbReference type="ARBA" id="ARBA00023125"/>
    </source>
</evidence>
<dbReference type="InterPro" id="IPR019887">
    <property type="entry name" value="Tscrpt_reg_AsnC/Lrp_C"/>
</dbReference>
<evidence type="ECO:0000313" key="5">
    <source>
        <dbReference type="EMBL" id="MFC5722882.1"/>
    </source>
</evidence>
<reference evidence="6" key="1">
    <citation type="journal article" date="2019" name="Int. J. Syst. Evol. Microbiol.">
        <title>The Global Catalogue of Microorganisms (GCM) 10K type strain sequencing project: providing services to taxonomists for standard genome sequencing and annotation.</title>
        <authorList>
            <consortium name="The Broad Institute Genomics Platform"/>
            <consortium name="The Broad Institute Genome Sequencing Center for Infectious Disease"/>
            <person name="Wu L."/>
            <person name="Ma J."/>
        </authorList>
    </citation>
    <scope>NUCLEOTIDE SEQUENCE [LARGE SCALE GENOMIC DNA]</scope>
    <source>
        <strain evidence="6">CGMCC 4.7304</strain>
    </source>
</reference>
<dbReference type="InterPro" id="IPR011008">
    <property type="entry name" value="Dimeric_a/b-barrel"/>
</dbReference>
<feature type="domain" description="HTH asnC-type" evidence="4">
    <location>
        <begin position="7"/>
        <end position="67"/>
    </location>
</feature>
<sequence>MTETPELDGLDRRLIACLRADGRASFRRLAQRLAVSEQTVARRYHRLRSAHLLRVTVLPAPPAIGRSPLLLRVRTEGSAGQAVAARLARRPDIPWIETLAGTTDLVFTALTRPGTEDTGRLLDGLSRTRGVRETVPCLLLRLYTEPTGSLADGPLLDAFEQRLLAALEKDGRAAYGELAPVLGTTPATVRRRLERLLAAEALQVRTEADLALLGFPIEATLWLDVRPDALEAAGSALAAHPEVRFAAATTGPSNLMVSTFHATLADLYRMQTETLGGLDGVQHVEITPTVRVVKRHGILRDGHTLRN</sequence>
<dbReference type="Pfam" id="PF13404">
    <property type="entry name" value="HTH_AsnC-type"/>
    <property type="match status" value="2"/>
</dbReference>